<protein>
    <submittedName>
        <fullName evidence="2">Uncharacterized protein</fullName>
    </submittedName>
</protein>
<evidence type="ECO:0000313" key="3">
    <source>
        <dbReference type="Proteomes" id="UP000554235"/>
    </source>
</evidence>
<evidence type="ECO:0000256" key="1">
    <source>
        <dbReference type="SAM" id="MobiDB-lite"/>
    </source>
</evidence>
<dbReference type="Proteomes" id="UP000554235">
    <property type="component" value="Unassembled WGS sequence"/>
</dbReference>
<name>A0A8H4P704_9HYPO</name>
<comment type="caution">
    <text evidence="2">The sequence shown here is derived from an EMBL/GenBank/DDBJ whole genome shotgun (WGS) entry which is preliminary data.</text>
</comment>
<organism evidence="2 3">
    <name type="scientific">Fusarium albosuccineum</name>
    <dbReference type="NCBI Taxonomy" id="1237068"/>
    <lineage>
        <taxon>Eukaryota</taxon>
        <taxon>Fungi</taxon>
        <taxon>Dikarya</taxon>
        <taxon>Ascomycota</taxon>
        <taxon>Pezizomycotina</taxon>
        <taxon>Sordariomycetes</taxon>
        <taxon>Hypocreomycetidae</taxon>
        <taxon>Hypocreales</taxon>
        <taxon>Nectriaceae</taxon>
        <taxon>Fusarium</taxon>
        <taxon>Fusarium decemcellulare species complex</taxon>
    </lineage>
</organism>
<dbReference type="AlphaFoldDB" id="A0A8H4P704"/>
<sequence>MGPCRKQAASASDSPWAYDSDKEVPDGRRGRKKLTPHAPMAFRKDEVAFIIPSHCVAPLISGLCVVPINPRATTPHKQEEASKRGEPHAPPQVGVAPPYRTRSAVVDVVCFRPQTRDGMDGRLGLDAARWKGREPDRPLVVGGDMKASGQRQLESAPCLGPAVRAPSSGAPFPARSKSSRA</sequence>
<feature type="compositionally biased region" description="Basic and acidic residues" evidence="1">
    <location>
        <begin position="76"/>
        <end position="87"/>
    </location>
</feature>
<accession>A0A8H4P704</accession>
<feature type="region of interest" description="Disordered" evidence="1">
    <location>
        <begin position="75"/>
        <end position="98"/>
    </location>
</feature>
<proteinExistence type="predicted"/>
<gene>
    <name evidence="2" type="ORF">FALBO_14799</name>
</gene>
<reference evidence="2 3" key="1">
    <citation type="submission" date="2020-01" db="EMBL/GenBank/DDBJ databases">
        <title>Identification and distribution of gene clusters putatively required for synthesis of sphingolipid metabolism inhibitors in phylogenetically diverse species of the filamentous fungus Fusarium.</title>
        <authorList>
            <person name="Kim H.-S."/>
            <person name="Busman M."/>
            <person name="Brown D.W."/>
            <person name="Divon H."/>
            <person name="Uhlig S."/>
            <person name="Proctor R.H."/>
        </authorList>
    </citation>
    <scope>NUCLEOTIDE SEQUENCE [LARGE SCALE GENOMIC DNA]</scope>
    <source>
        <strain evidence="2 3">NRRL 20459</strain>
    </source>
</reference>
<feature type="region of interest" description="Disordered" evidence="1">
    <location>
        <begin position="1"/>
        <end position="37"/>
    </location>
</feature>
<keyword evidence="3" id="KW-1185">Reference proteome</keyword>
<feature type="region of interest" description="Disordered" evidence="1">
    <location>
        <begin position="134"/>
        <end position="181"/>
    </location>
</feature>
<dbReference type="EMBL" id="JAADYS010002449">
    <property type="protein sequence ID" value="KAF4458461.1"/>
    <property type="molecule type" value="Genomic_DNA"/>
</dbReference>
<feature type="compositionally biased region" description="Basic and acidic residues" evidence="1">
    <location>
        <begin position="19"/>
        <end position="28"/>
    </location>
</feature>
<evidence type="ECO:0000313" key="2">
    <source>
        <dbReference type="EMBL" id="KAF4458461.1"/>
    </source>
</evidence>